<reference evidence="2" key="1">
    <citation type="journal article" date="2017" name="Proc. Natl. Acad. Sci. U.S.A.">
        <title>Simulation of Deepwater Horizon oil plume reveals substrate specialization within a complex community of hydrocarbon-degraders.</title>
        <authorList>
            <person name="Hu P."/>
            <person name="Dubinsky E.A."/>
            <person name="Probst A.J."/>
            <person name="Wang J."/>
            <person name="Sieber C.M.K."/>
            <person name="Tom L.M."/>
            <person name="Gardinali P."/>
            <person name="Banfield J.F."/>
            <person name="Atlas R.M."/>
            <person name="Andersen G.L."/>
        </authorList>
    </citation>
    <scope>NUCLEOTIDE SEQUENCE [LARGE SCALE GENOMIC DNA]</scope>
</reference>
<comment type="caution">
    <text evidence="1">The sequence shown here is derived from an EMBL/GenBank/DDBJ whole genome shotgun (WGS) entry which is preliminary data.</text>
</comment>
<proteinExistence type="predicted"/>
<evidence type="ECO:0000313" key="1">
    <source>
        <dbReference type="EMBL" id="OUS17768.1"/>
    </source>
</evidence>
<dbReference type="Proteomes" id="UP000196102">
    <property type="component" value="Unassembled WGS sequence"/>
</dbReference>
<dbReference type="RefSeq" id="WP_303686250.1">
    <property type="nucleotide sequence ID" value="NZ_CAJXYO010000019.1"/>
</dbReference>
<organism evidence="1 2">
    <name type="scientific">Nonlabens dokdonensis</name>
    <dbReference type="NCBI Taxonomy" id="328515"/>
    <lineage>
        <taxon>Bacteria</taxon>
        <taxon>Pseudomonadati</taxon>
        <taxon>Bacteroidota</taxon>
        <taxon>Flavobacteriia</taxon>
        <taxon>Flavobacteriales</taxon>
        <taxon>Flavobacteriaceae</taxon>
        <taxon>Nonlabens</taxon>
    </lineage>
</organism>
<protein>
    <submittedName>
        <fullName evidence="1">Uncharacterized protein</fullName>
    </submittedName>
</protein>
<dbReference type="AlphaFoldDB" id="A0A1Z8B5N7"/>
<dbReference type="EMBL" id="MAAX01000076">
    <property type="protein sequence ID" value="OUS17768.1"/>
    <property type="molecule type" value="Genomic_DNA"/>
</dbReference>
<name>A0A1Z8B5N7_9FLAO</name>
<gene>
    <name evidence="1" type="ORF">A9Q93_04765</name>
</gene>
<accession>A0A1Z8B5N7</accession>
<evidence type="ECO:0000313" key="2">
    <source>
        <dbReference type="Proteomes" id="UP000196102"/>
    </source>
</evidence>
<sequence>MRVTLLFFLLLIACKPAPVEESSQDQLDFTTLGLKSTNMTLIGEAQKKALEWNSFQNLLTGIENYDHSTASTLKLIEHLNDMLENPVDDFNDQPIISRIVVLKTRLHIYKSYLSYRIKEPTEIERKYNDIIQALDELVLQMNWKINEFNRPNKALLDILKADREAKKEDSLSSD</sequence>